<evidence type="ECO:0000256" key="3">
    <source>
        <dbReference type="ARBA" id="ARBA00022737"/>
    </source>
</evidence>
<dbReference type="GO" id="GO:0004674">
    <property type="term" value="F:protein serine/threonine kinase activity"/>
    <property type="evidence" value="ECO:0007669"/>
    <property type="project" value="UniProtKB-KW"/>
</dbReference>
<evidence type="ECO:0000256" key="7">
    <source>
        <dbReference type="PROSITE-ProRule" id="PRU10141"/>
    </source>
</evidence>
<evidence type="ECO:0000259" key="11">
    <source>
        <dbReference type="PROSITE" id="PS50222"/>
    </source>
</evidence>
<evidence type="ECO:0000256" key="8">
    <source>
        <dbReference type="SAM" id="MobiDB-lite"/>
    </source>
</evidence>
<dbReference type="InterPro" id="IPR000719">
    <property type="entry name" value="Prot_kinase_dom"/>
</dbReference>
<dbReference type="InterPro" id="IPR008271">
    <property type="entry name" value="Ser/Thr_kinase_AS"/>
</dbReference>
<dbReference type="SMART" id="SM00220">
    <property type="entry name" value="S_TKc"/>
    <property type="match status" value="1"/>
</dbReference>
<dbReference type="InterPro" id="IPR011009">
    <property type="entry name" value="Kinase-like_dom_sf"/>
</dbReference>
<dbReference type="PROSITE" id="PS50222">
    <property type="entry name" value="EF_HAND_2"/>
    <property type="match status" value="1"/>
</dbReference>
<feature type="region of interest" description="Disordered" evidence="8">
    <location>
        <begin position="181"/>
        <end position="335"/>
    </location>
</feature>
<dbReference type="FunFam" id="3.30.200.20:FF:000101">
    <property type="entry name" value="CDPK-related kinase 1"/>
    <property type="match status" value="1"/>
</dbReference>
<dbReference type="FunFam" id="1.10.238.10:FF:000085">
    <property type="entry name" value="CDPK-related kinase 1"/>
    <property type="match status" value="1"/>
</dbReference>
<dbReference type="FunFam" id="1.10.510.10:FF:001864">
    <property type="entry name" value="Calcium-dependent protein kinase SK5"/>
    <property type="match status" value="1"/>
</dbReference>
<dbReference type="CDD" id="cd05117">
    <property type="entry name" value="STKc_CAMK"/>
    <property type="match status" value="1"/>
</dbReference>
<dbReference type="Gene3D" id="3.30.200.20">
    <property type="entry name" value="Phosphorylase Kinase, domain 1"/>
    <property type="match status" value="1"/>
</dbReference>
<dbReference type="GO" id="GO:0005509">
    <property type="term" value="F:calcium ion binding"/>
    <property type="evidence" value="ECO:0007669"/>
    <property type="project" value="InterPro"/>
</dbReference>
<feature type="transmembrane region" description="Helical" evidence="9">
    <location>
        <begin position="106"/>
        <end position="125"/>
    </location>
</feature>
<feature type="compositionally biased region" description="Basic residues" evidence="8">
    <location>
        <begin position="302"/>
        <end position="315"/>
    </location>
</feature>
<keyword evidence="6 7" id="KW-0067">ATP-binding</keyword>
<keyword evidence="1" id="KW-0723">Serine/threonine-protein kinase</keyword>
<dbReference type="CDD" id="cd20263">
    <property type="entry name" value="Complex1_LYR_NDUFB9_LYRM3"/>
    <property type="match status" value="1"/>
</dbReference>
<dbReference type="Gene3D" id="1.10.510.10">
    <property type="entry name" value="Transferase(Phosphotransferase) domain 1"/>
    <property type="match status" value="1"/>
</dbReference>
<keyword evidence="13" id="KW-1185">Reference proteome</keyword>
<evidence type="ECO:0000256" key="6">
    <source>
        <dbReference type="ARBA" id="ARBA00022840"/>
    </source>
</evidence>
<evidence type="ECO:0000256" key="5">
    <source>
        <dbReference type="ARBA" id="ARBA00022777"/>
    </source>
</evidence>
<dbReference type="InterPro" id="IPR050205">
    <property type="entry name" value="CDPK_Ser/Thr_kinases"/>
</dbReference>
<evidence type="ECO:0000259" key="10">
    <source>
        <dbReference type="PROSITE" id="PS50011"/>
    </source>
</evidence>
<dbReference type="FunFam" id="1.10.510.10:FF:001294">
    <property type="entry name" value="CDPK-related kinase 3"/>
    <property type="match status" value="1"/>
</dbReference>
<keyword evidence="9" id="KW-1133">Transmembrane helix</keyword>
<proteinExistence type="predicted"/>
<evidence type="ECO:0000256" key="4">
    <source>
        <dbReference type="ARBA" id="ARBA00022741"/>
    </source>
</evidence>
<keyword evidence="9" id="KW-0812">Transmembrane</keyword>
<dbReference type="PANTHER" id="PTHR24349">
    <property type="entry name" value="SERINE/THREONINE-PROTEIN KINASE"/>
    <property type="match status" value="1"/>
</dbReference>
<feature type="domain" description="EF-hand" evidence="11">
    <location>
        <begin position="652"/>
        <end position="687"/>
    </location>
</feature>
<feature type="domain" description="Protein kinase" evidence="10">
    <location>
        <begin position="349"/>
        <end position="611"/>
    </location>
</feature>
<dbReference type="InterPro" id="IPR045292">
    <property type="entry name" value="Complex1_LYR_NDUFB9_LYRM3"/>
</dbReference>
<dbReference type="GO" id="GO:0005524">
    <property type="term" value="F:ATP binding"/>
    <property type="evidence" value="ECO:0007669"/>
    <property type="project" value="UniProtKB-UniRule"/>
</dbReference>
<evidence type="ECO:0000313" key="13">
    <source>
        <dbReference type="Proteomes" id="UP001327560"/>
    </source>
</evidence>
<protein>
    <submittedName>
        <fullName evidence="12">CDPK-related kinase 3-like</fullName>
    </submittedName>
</protein>
<sequence length="801" mass="89894">MSGVVGLASYVSRRAAQRERACDLREKFEANKNVEDLDTIDRLIQEGEASYEKWQHPDPYIVPWAPGGSKFTRNPPPPPGMAKPRVDHQATLDQAPCSFNQIFVTFIWYTLHLYFWPFIFVFWFLKVFGNKSSLIIAFLSPYTNLQYNLCLHLFLSSPCLSIDDARVKEIGRWTSVRAIRRRGRGRRRRRREGVSGGGGGERAMGQCHGRNIAVDDDGGRRRRRKNPTHPDNGDAAGVDTAATPPLAGSGATTPVHASSTSWPSPFPAGSASPLPAGVSPSPARSTPKRFFRRPFPPPSPAKHIRAALAKRHGAGKNKEGGVSDGAAGEADRPPLNRSFGYGKNFGSKYELGKEVGRGHFGNTCLAKVKKGDMKGQTVAVKIISKAKMTTPISIEDVRREVKILKALSGHQNLVKFYDACEDALNVYIIMELCEGGELLDRILSRGGRYTEEDAKAIVTQILSVVAFCHLQGVVHRDLKPENFLFSNKDENSHMKLIDFGLSDFIRPDERLNDIVGSAYYVAPEVLHRSYSTEADMWSIGVITYILLCGSRPFWARTESGIFRSVLRADPNFDDAPWPAVSAEAKDFVKRLLNKDYRKRITAAQALTHPWLRDEQRQIPLDMLVYKLIKSYLRATPLKRSALKALSKALTEDQLFYLRSQFKMLQPDKDGQISLESFRTALTENATEAMNLSKMPEILNALDSLSTRRMDFDEFCAAAISPYQIEALEQWEQIANTAFKYFEQEGNRVISVEELAQELNLTNTSNSFLQEWIRQEDGKLSLFGYTKYLHGVTIRSSNTKQQ</sequence>
<reference evidence="12 13" key="1">
    <citation type="submission" date="2023-10" db="EMBL/GenBank/DDBJ databases">
        <title>Chromosome-scale genome assembly provides insights into flower coloration mechanisms of Canna indica.</title>
        <authorList>
            <person name="Li C."/>
        </authorList>
    </citation>
    <scope>NUCLEOTIDE SEQUENCE [LARGE SCALE GENOMIC DNA]</scope>
    <source>
        <tissue evidence="12">Flower</tissue>
    </source>
</reference>
<evidence type="ECO:0000256" key="1">
    <source>
        <dbReference type="ARBA" id="ARBA00022527"/>
    </source>
</evidence>
<dbReference type="Proteomes" id="UP001327560">
    <property type="component" value="Chromosome 8"/>
</dbReference>
<dbReference type="EMBL" id="CP136897">
    <property type="protein sequence ID" value="WOL18151.1"/>
    <property type="molecule type" value="Genomic_DNA"/>
</dbReference>
<organism evidence="12 13">
    <name type="scientific">Canna indica</name>
    <name type="common">Indian-shot</name>
    <dbReference type="NCBI Taxonomy" id="4628"/>
    <lineage>
        <taxon>Eukaryota</taxon>
        <taxon>Viridiplantae</taxon>
        <taxon>Streptophyta</taxon>
        <taxon>Embryophyta</taxon>
        <taxon>Tracheophyta</taxon>
        <taxon>Spermatophyta</taxon>
        <taxon>Magnoliopsida</taxon>
        <taxon>Liliopsida</taxon>
        <taxon>Zingiberales</taxon>
        <taxon>Cannaceae</taxon>
        <taxon>Canna</taxon>
    </lineage>
</organism>
<dbReference type="SUPFAM" id="SSF56112">
    <property type="entry name" value="Protein kinase-like (PK-like)"/>
    <property type="match status" value="1"/>
</dbReference>
<dbReference type="PROSITE" id="PS00108">
    <property type="entry name" value="PROTEIN_KINASE_ST"/>
    <property type="match status" value="1"/>
</dbReference>
<keyword evidence="4 7" id="KW-0547">Nucleotide-binding</keyword>
<accession>A0AAQ3QQY1</accession>
<dbReference type="Gene3D" id="1.10.238.10">
    <property type="entry name" value="EF-hand"/>
    <property type="match status" value="2"/>
</dbReference>
<name>A0AAQ3QQY1_9LILI</name>
<dbReference type="PROSITE" id="PS00107">
    <property type="entry name" value="PROTEIN_KINASE_ATP"/>
    <property type="match status" value="1"/>
</dbReference>
<evidence type="ECO:0000256" key="9">
    <source>
        <dbReference type="SAM" id="Phobius"/>
    </source>
</evidence>
<feature type="compositionally biased region" description="Basic residues" evidence="8">
    <location>
        <begin position="181"/>
        <end position="191"/>
    </location>
</feature>
<dbReference type="InterPro" id="IPR011992">
    <property type="entry name" value="EF-hand-dom_pair"/>
</dbReference>
<dbReference type="PROSITE" id="PS50011">
    <property type="entry name" value="PROTEIN_KINASE_DOM"/>
    <property type="match status" value="1"/>
</dbReference>
<gene>
    <name evidence="12" type="ORF">Cni_G26944</name>
</gene>
<dbReference type="AlphaFoldDB" id="A0AAQ3QQY1"/>
<dbReference type="InterPro" id="IPR017441">
    <property type="entry name" value="Protein_kinase_ATP_BS"/>
</dbReference>
<dbReference type="InterPro" id="IPR002048">
    <property type="entry name" value="EF_hand_dom"/>
</dbReference>
<feature type="binding site" evidence="7">
    <location>
        <position position="381"/>
    </location>
    <ligand>
        <name>ATP</name>
        <dbReference type="ChEBI" id="CHEBI:30616"/>
    </ligand>
</feature>
<dbReference type="Pfam" id="PF00069">
    <property type="entry name" value="Pkinase"/>
    <property type="match status" value="1"/>
</dbReference>
<evidence type="ECO:0000256" key="2">
    <source>
        <dbReference type="ARBA" id="ARBA00022679"/>
    </source>
</evidence>
<keyword evidence="2" id="KW-0808">Transferase</keyword>
<keyword evidence="3" id="KW-0677">Repeat</keyword>
<feature type="compositionally biased region" description="Polar residues" evidence="8">
    <location>
        <begin position="250"/>
        <end position="263"/>
    </location>
</feature>
<keyword evidence="9" id="KW-0472">Membrane</keyword>
<dbReference type="SUPFAM" id="SSF47473">
    <property type="entry name" value="EF-hand"/>
    <property type="match status" value="1"/>
</dbReference>
<keyword evidence="5 12" id="KW-0418">Kinase</keyword>
<evidence type="ECO:0000313" key="12">
    <source>
        <dbReference type="EMBL" id="WOL18151.1"/>
    </source>
</evidence>